<organism evidence="1 2">
    <name type="scientific">Moorella mulderi DSM 14980</name>
    <dbReference type="NCBI Taxonomy" id="1122241"/>
    <lineage>
        <taxon>Bacteria</taxon>
        <taxon>Bacillati</taxon>
        <taxon>Bacillota</taxon>
        <taxon>Clostridia</taxon>
        <taxon>Neomoorellales</taxon>
        <taxon>Neomoorellaceae</taxon>
        <taxon>Neomoorella</taxon>
    </lineage>
</organism>
<reference evidence="1 2" key="1">
    <citation type="submission" date="2016-02" db="EMBL/GenBank/DDBJ databases">
        <title>Genome sequence of Moorella mulderi DSM 14980.</title>
        <authorList>
            <person name="Poehlein A."/>
            <person name="Daniel R."/>
        </authorList>
    </citation>
    <scope>NUCLEOTIDE SEQUENCE [LARGE SCALE GENOMIC DNA]</scope>
    <source>
        <strain evidence="1 2">DSM 14980</strain>
    </source>
</reference>
<keyword evidence="2" id="KW-1185">Reference proteome</keyword>
<dbReference type="RefSeq" id="WP_153018197.1">
    <property type="nucleotide sequence ID" value="NZ_LTBC01000001.1"/>
</dbReference>
<comment type="caution">
    <text evidence="1">The sequence shown here is derived from an EMBL/GenBank/DDBJ whole genome shotgun (WGS) entry which is preliminary data.</text>
</comment>
<dbReference type="PATRIC" id="fig|1122241.3.peg.548"/>
<dbReference type="EMBL" id="LTBC01000001">
    <property type="protein sequence ID" value="KYH33803.1"/>
    <property type="molecule type" value="Genomic_DNA"/>
</dbReference>
<protein>
    <submittedName>
        <fullName evidence="1">Uncharacterized protein</fullName>
    </submittedName>
</protein>
<proteinExistence type="predicted"/>
<accession>A0A151B1Y9</accession>
<name>A0A151B1Y9_9FIRM</name>
<gene>
    <name evidence="1" type="ORF">MOMUL_05190</name>
</gene>
<dbReference type="Proteomes" id="UP000075670">
    <property type="component" value="Unassembled WGS sequence"/>
</dbReference>
<evidence type="ECO:0000313" key="2">
    <source>
        <dbReference type="Proteomes" id="UP000075670"/>
    </source>
</evidence>
<sequence>MEEREAGCGLNSDGTQSESLLYASWHNNLNFELANFNRGLELITSCTEKEVNGVNLSNLYFAIEMFTDTNDLFILRGLKNAENIPEGLGNKLISPEILPHLDYVFETVNTLKEINKKI</sequence>
<evidence type="ECO:0000313" key="1">
    <source>
        <dbReference type="EMBL" id="KYH33803.1"/>
    </source>
</evidence>
<dbReference type="AlphaFoldDB" id="A0A151B1Y9"/>